<feature type="binding site" evidence="10">
    <location>
        <position position="298"/>
    </location>
    <ligand>
        <name>UDP-N-acetyl-alpha-D-glucosamine</name>
        <dbReference type="ChEBI" id="CHEBI:57705"/>
    </ligand>
</feature>
<feature type="binding site" evidence="10">
    <location>
        <position position="160"/>
    </location>
    <ligand>
        <name>UDP-N-acetyl-alpha-D-glucosamine</name>
        <dbReference type="ChEBI" id="CHEBI:57705"/>
    </ligand>
</feature>
<comment type="catalytic activity">
    <reaction evidence="10">
        <text>di-trans,octa-cis-undecaprenyl diphospho-N-acetyl-alpha-D-muramoyl-L-alanyl-D-glutamyl-meso-2,6-diaminopimeloyl-D-alanyl-D-alanine + UDP-N-acetyl-alpha-D-glucosamine = di-trans,octa-cis-undecaprenyl diphospho-[N-acetyl-alpha-D-glucosaminyl-(1-&gt;4)]-N-acetyl-alpha-D-muramoyl-L-alanyl-D-glutamyl-meso-2,6-diaminopimeloyl-D-alanyl-D-alanine + UDP + H(+)</text>
        <dbReference type="Rhea" id="RHEA:31227"/>
        <dbReference type="ChEBI" id="CHEBI:15378"/>
        <dbReference type="ChEBI" id="CHEBI:57705"/>
        <dbReference type="ChEBI" id="CHEBI:58223"/>
        <dbReference type="ChEBI" id="CHEBI:61387"/>
        <dbReference type="ChEBI" id="CHEBI:61388"/>
        <dbReference type="EC" id="2.4.1.227"/>
    </reaction>
</comment>
<sequence>MPLHAVIMAGGTGGHIYPALAVARELIDLGFSVSWLGTRRGLESKLIPDAGLDIDYIDIEGVRGKSAKTLIKAPFLILKAIRQASSLIKQRQANVVLGFGGFVAGPGGFAAKMLGIPLIIHEQNAVAGTTNKILAKIATQVYTAFPNVFKQATVVGNPVRKEISSICSPKDRWPDTNLSSDSPFHLLVLGGSLGAAALNESVPKAVEKIISGTSAEIHVRHQCGGKNLDSTIASYEACGLDLNNDQFNVMPFVEDMAEAYSWAHFVICRAGALTVAEIAAAGCASLMIPFPHAIDDHQTQNALWLVSSGAGKICQQKELTLDRLIDEIQSAMRDRPNLLTIAEKARSLAVKDTAEIMAKASLEVIR</sequence>
<evidence type="ECO:0000256" key="4">
    <source>
        <dbReference type="ARBA" id="ARBA00022679"/>
    </source>
</evidence>
<dbReference type="CDD" id="cd03785">
    <property type="entry name" value="GT28_MurG"/>
    <property type="match status" value="1"/>
</dbReference>
<dbReference type="Proteomes" id="UP001465153">
    <property type="component" value="Unassembled WGS sequence"/>
</dbReference>
<reference evidence="13 14" key="1">
    <citation type="submission" date="2024-04" db="EMBL/GenBank/DDBJ databases">
        <title>Draft genome sequence of Sessilibacter corallicola NBRC 116591.</title>
        <authorList>
            <person name="Miyakawa T."/>
            <person name="Kusuya Y."/>
            <person name="Miura T."/>
        </authorList>
    </citation>
    <scope>NUCLEOTIDE SEQUENCE [LARGE SCALE GENOMIC DNA]</scope>
    <source>
        <strain evidence="13 14">KU-00831-HH</strain>
    </source>
</reference>
<dbReference type="EMBL" id="BAABWN010000001">
    <property type="protein sequence ID" value="GAA6166270.1"/>
    <property type="molecule type" value="Genomic_DNA"/>
</dbReference>
<evidence type="ECO:0000259" key="11">
    <source>
        <dbReference type="Pfam" id="PF03033"/>
    </source>
</evidence>
<keyword evidence="7 10" id="KW-0472">Membrane</keyword>
<gene>
    <name evidence="10 13" type="primary">murG</name>
    <name evidence="13" type="ORF">NBRC116591_00800</name>
</gene>
<comment type="function">
    <text evidence="10">Cell wall formation. Catalyzes the transfer of a GlcNAc subunit on undecaprenyl-pyrophosphoryl-MurNAc-pentapeptide (lipid intermediate I) to form undecaprenyl-pyrophosphoryl-MurNAc-(pentapeptide)GlcNAc (lipid intermediate II).</text>
</comment>
<dbReference type="PANTHER" id="PTHR21015">
    <property type="entry name" value="UDP-N-ACETYLGLUCOSAMINE--N-ACETYLMURAMYL-(PENTAPEPTIDE) PYROPHOSPHORYL-UNDECAPRENOL N-ACETYLGLUCOSAMINE TRANSFERASE 1"/>
    <property type="match status" value="1"/>
</dbReference>
<evidence type="ECO:0000256" key="3">
    <source>
        <dbReference type="ARBA" id="ARBA00022676"/>
    </source>
</evidence>
<evidence type="ECO:0000256" key="9">
    <source>
        <dbReference type="ARBA" id="ARBA00023316"/>
    </source>
</evidence>
<keyword evidence="4 10" id="KW-0808">Transferase</keyword>
<comment type="subcellular location">
    <subcellularLocation>
        <location evidence="10">Cell membrane</location>
        <topology evidence="10">Peripheral membrane protein</topology>
        <orientation evidence="10">Cytoplasmic side</orientation>
    </subcellularLocation>
</comment>
<evidence type="ECO:0000256" key="6">
    <source>
        <dbReference type="ARBA" id="ARBA00022984"/>
    </source>
</evidence>
<name>A0ABQ0A3Q0_9GAMM</name>
<evidence type="ECO:0000256" key="10">
    <source>
        <dbReference type="HAMAP-Rule" id="MF_00033"/>
    </source>
</evidence>
<evidence type="ECO:0000256" key="5">
    <source>
        <dbReference type="ARBA" id="ARBA00022960"/>
    </source>
</evidence>
<feature type="domain" description="Glycosyltransferase family 28 N-terminal" evidence="11">
    <location>
        <begin position="6"/>
        <end position="143"/>
    </location>
</feature>
<dbReference type="HAMAP" id="MF_00033">
    <property type="entry name" value="MurG"/>
    <property type="match status" value="1"/>
</dbReference>
<protein>
    <recommendedName>
        <fullName evidence="10">UDP-N-acetylglucosamine--N-acetylmuramyl-(pentapeptide) pyrophosphoryl-undecaprenol N-acetylglucosamine transferase</fullName>
        <ecNumber evidence="10">2.4.1.227</ecNumber>
    </recommendedName>
    <alternativeName>
        <fullName evidence="10">Undecaprenyl-PP-MurNAc-pentapeptide-UDPGlcNAc GlcNAc transferase</fullName>
    </alternativeName>
</protein>
<comment type="similarity">
    <text evidence="10">Belongs to the glycosyltransferase 28 family. MurG subfamily.</text>
</comment>
<evidence type="ECO:0000256" key="1">
    <source>
        <dbReference type="ARBA" id="ARBA00022475"/>
    </source>
</evidence>
<organism evidence="13 14">
    <name type="scientific">Sessilibacter corallicola</name>
    <dbReference type="NCBI Taxonomy" id="2904075"/>
    <lineage>
        <taxon>Bacteria</taxon>
        <taxon>Pseudomonadati</taxon>
        <taxon>Pseudomonadota</taxon>
        <taxon>Gammaproteobacteria</taxon>
        <taxon>Cellvibrionales</taxon>
        <taxon>Cellvibrionaceae</taxon>
        <taxon>Sessilibacter</taxon>
    </lineage>
</organism>
<accession>A0ABQ0A3Q0</accession>
<keyword evidence="8 10" id="KW-0131">Cell cycle</keyword>
<dbReference type="PANTHER" id="PTHR21015:SF22">
    <property type="entry name" value="GLYCOSYLTRANSFERASE"/>
    <property type="match status" value="1"/>
</dbReference>
<dbReference type="RefSeq" id="WP_233086680.1">
    <property type="nucleotide sequence ID" value="NZ_BAABWN010000001.1"/>
</dbReference>
<feature type="binding site" evidence="10">
    <location>
        <begin position="272"/>
        <end position="277"/>
    </location>
    <ligand>
        <name>UDP-N-acetyl-alpha-D-glucosamine</name>
        <dbReference type="ChEBI" id="CHEBI:57705"/>
    </ligand>
</feature>
<proteinExistence type="inferred from homology"/>
<feature type="domain" description="Glycosyl transferase family 28 C-terminal" evidence="12">
    <location>
        <begin position="186"/>
        <end position="354"/>
    </location>
</feature>
<evidence type="ECO:0000313" key="13">
    <source>
        <dbReference type="EMBL" id="GAA6166270.1"/>
    </source>
</evidence>
<feature type="binding site" evidence="10">
    <location>
        <position position="192"/>
    </location>
    <ligand>
        <name>UDP-N-acetyl-alpha-D-glucosamine</name>
        <dbReference type="ChEBI" id="CHEBI:57705"/>
    </ligand>
</feature>
<keyword evidence="5 10" id="KW-0133">Cell shape</keyword>
<keyword evidence="14" id="KW-1185">Reference proteome</keyword>
<dbReference type="Pfam" id="PF03033">
    <property type="entry name" value="Glyco_transf_28"/>
    <property type="match status" value="1"/>
</dbReference>
<feature type="binding site" evidence="10">
    <location>
        <begin position="12"/>
        <end position="14"/>
    </location>
    <ligand>
        <name>UDP-N-acetyl-alpha-D-glucosamine</name>
        <dbReference type="ChEBI" id="CHEBI:57705"/>
    </ligand>
</feature>
<feature type="binding site" evidence="10">
    <location>
        <position position="124"/>
    </location>
    <ligand>
        <name>UDP-N-acetyl-alpha-D-glucosamine</name>
        <dbReference type="ChEBI" id="CHEBI:57705"/>
    </ligand>
</feature>
<evidence type="ECO:0000256" key="8">
    <source>
        <dbReference type="ARBA" id="ARBA00023306"/>
    </source>
</evidence>
<comment type="caution">
    <text evidence="13">The sequence shown here is derived from an EMBL/GenBank/DDBJ whole genome shotgun (WGS) entry which is preliminary data.</text>
</comment>
<keyword evidence="1 10" id="KW-1003">Cell membrane</keyword>
<dbReference type="Gene3D" id="3.40.50.2000">
    <property type="entry name" value="Glycogen Phosphorylase B"/>
    <property type="match status" value="2"/>
</dbReference>
<evidence type="ECO:0000256" key="7">
    <source>
        <dbReference type="ARBA" id="ARBA00023136"/>
    </source>
</evidence>
<dbReference type="SUPFAM" id="SSF53756">
    <property type="entry name" value="UDP-Glycosyltransferase/glycogen phosphorylase"/>
    <property type="match status" value="1"/>
</dbReference>
<evidence type="ECO:0000256" key="2">
    <source>
        <dbReference type="ARBA" id="ARBA00022618"/>
    </source>
</evidence>
<dbReference type="Pfam" id="PF04101">
    <property type="entry name" value="Glyco_tran_28_C"/>
    <property type="match status" value="1"/>
</dbReference>
<keyword evidence="9 10" id="KW-0961">Cell wall biogenesis/degradation</keyword>
<dbReference type="EC" id="2.4.1.227" evidence="10"/>
<evidence type="ECO:0000259" key="12">
    <source>
        <dbReference type="Pfam" id="PF04101"/>
    </source>
</evidence>
<keyword evidence="6 10" id="KW-0573">Peptidoglycan synthesis</keyword>
<dbReference type="NCBIfam" id="TIGR01133">
    <property type="entry name" value="murG"/>
    <property type="match status" value="1"/>
</dbReference>
<dbReference type="InterPro" id="IPR007235">
    <property type="entry name" value="Glyco_trans_28_C"/>
</dbReference>
<keyword evidence="3 10" id="KW-0328">Glycosyltransferase</keyword>
<comment type="pathway">
    <text evidence="10">Cell wall biogenesis; peptidoglycan biosynthesis.</text>
</comment>
<comment type="caution">
    <text evidence="10">Lacks conserved residue(s) required for the propagation of feature annotation.</text>
</comment>
<keyword evidence="2 10" id="KW-0132">Cell division</keyword>
<dbReference type="InterPro" id="IPR004276">
    <property type="entry name" value="GlycoTrans_28_N"/>
</dbReference>
<evidence type="ECO:0000313" key="14">
    <source>
        <dbReference type="Proteomes" id="UP001465153"/>
    </source>
</evidence>
<dbReference type="InterPro" id="IPR006009">
    <property type="entry name" value="GlcNAc_MurG"/>
</dbReference>